<reference evidence="1" key="1">
    <citation type="journal article" date="2020" name="Cell">
        <title>Large-Scale Comparative Analyses of Tick Genomes Elucidate Their Genetic Diversity and Vector Capacities.</title>
        <authorList>
            <consortium name="Tick Genome and Microbiome Consortium (TIGMIC)"/>
            <person name="Jia N."/>
            <person name="Wang J."/>
            <person name="Shi W."/>
            <person name="Du L."/>
            <person name="Sun Y."/>
            <person name="Zhan W."/>
            <person name="Jiang J.F."/>
            <person name="Wang Q."/>
            <person name="Zhang B."/>
            <person name="Ji P."/>
            <person name="Bell-Sakyi L."/>
            <person name="Cui X.M."/>
            <person name="Yuan T.T."/>
            <person name="Jiang B.G."/>
            <person name="Yang W.F."/>
            <person name="Lam T.T."/>
            <person name="Chang Q.C."/>
            <person name="Ding S.J."/>
            <person name="Wang X.J."/>
            <person name="Zhu J.G."/>
            <person name="Ruan X.D."/>
            <person name="Zhao L."/>
            <person name="Wei J.T."/>
            <person name="Ye R.Z."/>
            <person name="Que T.C."/>
            <person name="Du C.H."/>
            <person name="Zhou Y.H."/>
            <person name="Cheng J.X."/>
            <person name="Dai P.F."/>
            <person name="Guo W.B."/>
            <person name="Han X.H."/>
            <person name="Huang E.J."/>
            <person name="Li L.F."/>
            <person name="Wei W."/>
            <person name="Gao Y.C."/>
            <person name="Liu J.Z."/>
            <person name="Shao H.Z."/>
            <person name="Wang X."/>
            <person name="Wang C.C."/>
            <person name="Yang T.C."/>
            <person name="Huo Q.B."/>
            <person name="Li W."/>
            <person name="Chen H.Y."/>
            <person name="Chen S.E."/>
            <person name="Zhou L.G."/>
            <person name="Ni X.B."/>
            <person name="Tian J.H."/>
            <person name="Sheng Y."/>
            <person name="Liu T."/>
            <person name="Pan Y.S."/>
            <person name="Xia L.Y."/>
            <person name="Li J."/>
            <person name="Zhao F."/>
            <person name="Cao W.C."/>
        </authorList>
    </citation>
    <scope>NUCLEOTIDE SEQUENCE</scope>
    <source>
        <strain evidence="1">Rsan-2018</strain>
    </source>
</reference>
<comment type="caution">
    <text evidence="1">The sequence shown here is derived from an EMBL/GenBank/DDBJ whole genome shotgun (WGS) entry which is preliminary data.</text>
</comment>
<organism evidence="1 2">
    <name type="scientific">Rhipicephalus sanguineus</name>
    <name type="common">Brown dog tick</name>
    <name type="synonym">Ixodes sanguineus</name>
    <dbReference type="NCBI Taxonomy" id="34632"/>
    <lineage>
        <taxon>Eukaryota</taxon>
        <taxon>Metazoa</taxon>
        <taxon>Ecdysozoa</taxon>
        <taxon>Arthropoda</taxon>
        <taxon>Chelicerata</taxon>
        <taxon>Arachnida</taxon>
        <taxon>Acari</taxon>
        <taxon>Parasitiformes</taxon>
        <taxon>Ixodida</taxon>
        <taxon>Ixodoidea</taxon>
        <taxon>Ixodidae</taxon>
        <taxon>Rhipicephalinae</taxon>
        <taxon>Rhipicephalus</taxon>
        <taxon>Rhipicephalus</taxon>
    </lineage>
</organism>
<proteinExistence type="predicted"/>
<name>A0A9D4SUY6_RHISA</name>
<evidence type="ECO:0000313" key="2">
    <source>
        <dbReference type="Proteomes" id="UP000821837"/>
    </source>
</evidence>
<evidence type="ECO:0000313" key="1">
    <source>
        <dbReference type="EMBL" id="KAH7948137.1"/>
    </source>
</evidence>
<keyword evidence="2" id="KW-1185">Reference proteome</keyword>
<sequence length="152" mass="16737">MSALECRCRKRSVKSRATLKWVPRRKWRVTKPEGAKVTQLSPRTCGQGTTAEHSGLHPTVLLVVAVAAGWLHGLADEVEAKRCRPLRPLTAAKHSGLHPTMALTTSLHTSSARSNTPVATAWHTTRTPLAPTFSPPLDFHPLERTFLHERGT</sequence>
<gene>
    <name evidence="1" type="ORF">HPB52_018745</name>
</gene>
<dbReference type="AlphaFoldDB" id="A0A9D4SUY6"/>
<reference evidence="1" key="2">
    <citation type="submission" date="2021-09" db="EMBL/GenBank/DDBJ databases">
        <authorList>
            <person name="Jia N."/>
            <person name="Wang J."/>
            <person name="Shi W."/>
            <person name="Du L."/>
            <person name="Sun Y."/>
            <person name="Zhan W."/>
            <person name="Jiang J."/>
            <person name="Wang Q."/>
            <person name="Zhang B."/>
            <person name="Ji P."/>
            <person name="Sakyi L.B."/>
            <person name="Cui X."/>
            <person name="Yuan T."/>
            <person name="Jiang B."/>
            <person name="Yang W."/>
            <person name="Lam T.T.-Y."/>
            <person name="Chang Q."/>
            <person name="Ding S."/>
            <person name="Wang X."/>
            <person name="Zhu J."/>
            <person name="Ruan X."/>
            <person name="Zhao L."/>
            <person name="Wei J."/>
            <person name="Que T."/>
            <person name="Du C."/>
            <person name="Cheng J."/>
            <person name="Dai P."/>
            <person name="Han X."/>
            <person name="Huang E."/>
            <person name="Gao Y."/>
            <person name="Liu J."/>
            <person name="Shao H."/>
            <person name="Ye R."/>
            <person name="Li L."/>
            <person name="Wei W."/>
            <person name="Wang X."/>
            <person name="Wang C."/>
            <person name="Huo Q."/>
            <person name="Li W."/>
            <person name="Guo W."/>
            <person name="Chen H."/>
            <person name="Chen S."/>
            <person name="Zhou L."/>
            <person name="Zhou L."/>
            <person name="Ni X."/>
            <person name="Tian J."/>
            <person name="Zhou Y."/>
            <person name="Sheng Y."/>
            <person name="Liu T."/>
            <person name="Pan Y."/>
            <person name="Xia L."/>
            <person name="Li J."/>
            <person name="Zhao F."/>
            <person name="Cao W."/>
        </authorList>
    </citation>
    <scope>NUCLEOTIDE SEQUENCE</scope>
    <source>
        <strain evidence="1">Rsan-2018</strain>
        <tissue evidence="1">Larvae</tissue>
    </source>
</reference>
<protein>
    <submittedName>
        <fullName evidence="1">Uncharacterized protein</fullName>
    </submittedName>
</protein>
<accession>A0A9D4SUY6</accession>
<dbReference type="Proteomes" id="UP000821837">
    <property type="component" value="Chromosome 6"/>
</dbReference>
<dbReference type="EMBL" id="JABSTV010001252">
    <property type="protein sequence ID" value="KAH7948137.1"/>
    <property type="molecule type" value="Genomic_DNA"/>
</dbReference>